<dbReference type="Proteomes" id="UP000435036">
    <property type="component" value="Unassembled WGS sequence"/>
</dbReference>
<evidence type="ECO:0000313" key="2">
    <source>
        <dbReference type="Proteomes" id="UP000435036"/>
    </source>
</evidence>
<reference evidence="1 2" key="1">
    <citation type="submission" date="2019-12" db="EMBL/GenBank/DDBJ databases">
        <authorList>
            <person name="Dong K."/>
        </authorList>
    </citation>
    <scope>NUCLEOTIDE SEQUENCE [LARGE SCALE GENOMIC DNA]</scope>
    <source>
        <strain evidence="1 2">JCM 31225</strain>
    </source>
</reference>
<evidence type="ECO:0008006" key="3">
    <source>
        <dbReference type="Google" id="ProtNLM"/>
    </source>
</evidence>
<dbReference type="RefSeq" id="WP_160369428.1">
    <property type="nucleotide sequence ID" value="NZ_WSQA01000008.1"/>
</dbReference>
<evidence type="ECO:0000313" key="1">
    <source>
        <dbReference type="EMBL" id="MVZ62702.1"/>
    </source>
</evidence>
<dbReference type="AlphaFoldDB" id="A0A6N8L4K3"/>
<gene>
    <name evidence="1" type="ORF">GQF63_11760</name>
</gene>
<comment type="caution">
    <text evidence="1">The sequence shown here is derived from an EMBL/GenBank/DDBJ whole genome shotgun (WGS) entry which is preliminary data.</text>
</comment>
<keyword evidence="2" id="KW-1185">Reference proteome</keyword>
<dbReference type="EMBL" id="WSQA01000008">
    <property type="protein sequence ID" value="MVZ62702.1"/>
    <property type="molecule type" value="Genomic_DNA"/>
</dbReference>
<protein>
    <recommendedName>
        <fullName evidence="3">Neutral/alkaline non-lysosomal ceramidase N-terminal domain-containing protein</fullName>
    </recommendedName>
</protein>
<dbReference type="OrthoDB" id="2579961at2"/>
<proteinExistence type="predicted"/>
<sequence length="648" mass="72746">MKQFKLVFVALFFVVSLGFLPVALLGQVYHYQVGSGSTSLEPGSNIISLSLAGYGGPRDGRFSLRWEKIGDSMLQVADMTFTKDKLFIITNGEVRKYDKNGKLEVSTIGNLEGLSLLTSDDKQLYGLRNDKEVFIAKLKNKMRWKSAGFKLPVDDPVAIVKDGKNFIIADRAGVVWEALPTGRDYKLQQLAVRPGIIDLLVHAGRLYALTDTELLYLEPDGNWMRKAIRNDKNLPEEIKLIGADQGIVFGFDGRGNFYKAGQHTDGNLTASAVSIKKGAERVLIVSLDVCGLDGDFVNLLKEELAASYKLPKQAVLINSSHTHFAPVTQRWTTWGEHCQRPDSLYLRTTVKQGILDVAKAAIKSEKEANLYFGRDTVQIGRNRNLRGDNLPYDDAVDVVQIAYKNQEASDVLFLAGCHPVFTSNEMDFYKLSANYPGEAREQLVHHSQVRRPIFLQGCGGDINPVDLDYKVTGRRLANAVKGILDGDKLQEIHGDINYGMDTINFPTRPWPKEDLLALKAEKEKLVGDLYAESRVRWANLMLSYYETGTMPREMPVYIQTLNIGNWKLLGISRETTTEYSLAVKQLWPGKMVSVAGYSNDVSSYLPTSRHIKARIYEGEDSFFWYGQPNVFPENVHEVIIEAIRKKNR</sequence>
<organism evidence="1 2">
    <name type="scientific">Sphingobacterium humi</name>
    <dbReference type="NCBI Taxonomy" id="1796905"/>
    <lineage>
        <taxon>Bacteria</taxon>
        <taxon>Pseudomonadati</taxon>
        <taxon>Bacteroidota</taxon>
        <taxon>Sphingobacteriia</taxon>
        <taxon>Sphingobacteriales</taxon>
        <taxon>Sphingobacteriaceae</taxon>
        <taxon>Sphingobacterium</taxon>
    </lineage>
</organism>
<name>A0A6N8L4K3_9SPHI</name>
<accession>A0A6N8L4K3</accession>